<evidence type="ECO:0000313" key="13">
    <source>
        <dbReference type="EMBL" id="GIE23922.1"/>
    </source>
</evidence>
<comment type="catalytic activity">
    <reaction evidence="1">
        <text>ATP + protein L-histidine = ADP + protein N-phospho-L-histidine.</text>
        <dbReference type="EC" id="2.7.13.3"/>
    </reaction>
</comment>
<dbReference type="Gene3D" id="3.30.565.10">
    <property type="entry name" value="Histidine kinase-like ATPase, C-terminal domain"/>
    <property type="match status" value="1"/>
</dbReference>
<keyword evidence="9" id="KW-1133">Transmembrane helix</keyword>
<feature type="transmembrane region" description="Helical" evidence="9">
    <location>
        <begin position="108"/>
        <end position="135"/>
    </location>
</feature>
<dbReference type="RefSeq" id="WP_203840966.1">
    <property type="nucleotide sequence ID" value="NZ_BAAATV010000003.1"/>
</dbReference>
<evidence type="ECO:0000256" key="1">
    <source>
        <dbReference type="ARBA" id="ARBA00000085"/>
    </source>
</evidence>
<protein>
    <recommendedName>
        <fullName evidence="2">histidine kinase</fullName>
        <ecNumber evidence="2">2.7.13.3</ecNumber>
    </recommendedName>
</protein>
<comment type="caution">
    <text evidence="13">The sequence shown here is derived from an EMBL/GenBank/DDBJ whole genome shotgun (WGS) entry which is preliminary data.</text>
</comment>
<feature type="domain" description="Signal transduction histidine kinase subgroup 3 dimerisation and phosphoacceptor" evidence="11">
    <location>
        <begin position="235"/>
        <end position="302"/>
    </location>
</feature>
<dbReference type="PANTHER" id="PTHR24421">
    <property type="entry name" value="NITRATE/NITRITE SENSOR PROTEIN NARX-RELATED"/>
    <property type="match status" value="1"/>
</dbReference>
<feature type="transmembrane region" description="Helical" evidence="9">
    <location>
        <begin position="7"/>
        <end position="26"/>
    </location>
</feature>
<dbReference type="SUPFAM" id="SSF55874">
    <property type="entry name" value="ATPase domain of HSP90 chaperone/DNA topoisomerase II/histidine kinase"/>
    <property type="match status" value="1"/>
</dbReference>
<keyword evidence="6 13" id="KW-0418">Kinase</keyword>
<evidence type="ECO:0000259" key="11">
    <source>
        <dbReference type="Pfam" id="PF07730"/>
    </source>
</evidence>
<keyword evidence="9" id="KW-0812">Transmembrane</keyword>
<gene>
    <name evidence="13" type="ORF">Ahu01nite_070240</name>
</gene>
<keyword evidence="14" id="KW-1185">Reference proteome</keyword>
<keyword evidence="8" id="KW-0902">Two-component regulatory system</keyword>
<dbReference type="GO" id="GO:0016301">
    <property type="term" value="F:kinase activity"/>
    <property type="evidence" value="ECO:0007669"/>
    <property type="project" value="UniProtKB-KW"/>
</dbReference>
<dbReference type="EMBL" id="BOMN01000100">
    <property type="protein sequence ID" value="GIE23922.1"/>
    <property type="molecule type" value="Genomic_DNA"/>
</dbReference>
<evidence type="ECO:0000256" key="4">
    <source>
        <dbReference type="ARBA" id="ARBA00022679"/>
    </source>
</evidence>
<organism evidence="13 14">
    <name type="scientific">Winogradskya humida</name>
    <dbReference type="NCBI Taxonomy" id="113566"/>
    <lineage>
        <taxon>Bacteria</taxon>
        <taxon>Bacillati</taxon>
        <taxon>Actinomycetota</taxon>
        <taxon>Actinomycetes</taxon>
        <taxon>Micromonosporales</taxon>
        <taxon>Micromonosporaceae</taxon>
        <taxon>Winogradskya</taxon>
    </lineage>
</organism>
<sequence length="424" mass="44343">MRGLKQLVYVLLGLPVGLFGLAYVVFTIVAGSALSLTVVGLPLLGAAVRGARRLGALHHSLARRLIGMPGAAPAAPRSAAGFTDWVTIGLTDRAGWQAAAYLLLKAPIAVLTAAVTFLFYGYGFAALTYPAWWQLVPVQDGHAGLPLPGDVYLDTWPRVALVAVAGVALLLTAPFALRAVVAVDRLAIIALLGPGKLGPGKLGPGKLGPGKLRERVRELEETRAFAVQDAAAALRRIERDLHDGTQARLVALAMTIGAAKERLDRTGADPESRDLVGCAHREAKQALVEVRDLARGIHPPVLDNGLGAALVSLTERTPQPVELTVSLPRRPAPEMETIAYFCVSELLTNVARHSGAQAATVAVGQDGDTLRLRVRDEGRGGARARAGGGLAGLADRVRTVDGRLDVDSPVAGPTVVTVELPCGS</sequence>
<keyword evidence="5" id="KW-0547">Nucleotide-binding</keyword>
<evidence type="ECO:0000256" key="9">
    <source>
        <dbReference type="SAM" id="Phobius"/>
    </source>
</evidence>
<accession>A0ABQ3ZZB4</accession>
<keyword evidence="7" id="KW-0067">ATP-binding</keyword>
<feature type="transmembrane region" description="Helical" evidence="9">
    <location>
        <begin position="32"/>
        <end position="51"/>
    </location>
</feature>
<evidence type="ECO:0000259" key="10">
    <source>
        <dbReference type="Pfam" id="PF02518"/>
    </source>
</evidence>
<feature type="domain" description="Putative sensor" evidence="12">
    <location>
        <begin position="9"/>
        <end position="192"/>
    </location>
</feature>
<dbReference type="EC" id="2.7.13.3" evidence="2"/>
<dbReference type="InterPro" id="IPR036890">
    <property type="entry name" value="HATPase_C_sf"/>
</dbReference>
<keyword evidence="3" id="KW-0597">Phosphoprotein</keyword>
<evidence type="ECO:0000256" key="6">
    <source>
        <dbReference type="ARBA" id="ARBA00022777"/>
    </source>
</evidence>
<keyword evidence="4" id="KW-0808">Transferase</keyword>
<name>A0ABQ3ZZB4_9ACTN</name>
<evidence type="ECO:0000256" key="3">
    <source>
        <dbReference type="ARBA" id="ARBA00022553"/>
    </source>
</evidence>
<dbReference type="Pfam" id="PF07730">
    <property type="entry name" value="HisKA_3"/>
    <property type="match status" value="1"/>
</dbReference>
<evidence type="ECO:0000256" key="2">
    <source>
        <dbReference type="ARBA" id="ARBA00012438"/>
    </source>
</evidence>
<dbReference type="Gene3D" id="1.20.5.1930">
    <property type="match status" value="1"/>
</dbReference>
<dbReference type="InterPro" id="IPR003594">
    <property type="entry name" value="HATPase_dom"/>
</dbReference>
<evidence type="ECO:0000313" key="14">
    <source>
        <dbReference type="Proteomes" id="UP000603200"/>
    </source>
</evidence>
<dbReference type="Pfam" id="PF13796">
    <property type="entry name" value="Sensor"/>
    <property type="match status" value="1"/>
</dbReference>
<dbReference type="InterPro" id="IPR011712">
    <property type="entry name" value="Sig_transdc_His_kin_sub3_dim/P"/>
</dbReference>
<reference evidence="13 14" key="1">
    <citation type="submission" date="2021-01" db="EMBL/GenBank/DDBJ databases">
        <title>Whole genome shotgun sequence of Actinoplanes humidus NBRC 14915.</title>
        <authorList>
            <person name="Komaki H."/>
            <person name="Tamura T."/>
        </authorList>
    </citation>
    <scope>NUCLEOTIDE SEQUENCE [LARGE SCALE GENOMIC DNA]</scope>
    <source>
        <strain evidence="13 14">NBRC 14915</strain>
    </source>
</reference>
<feature type="domain" description="Histidine kinase/HSP90-like ATPase" evidence="10">
    <location>
        <begin position="340"/>
        <end position="422"/>
    </location>
</feature>
<dbReference type="Pfam" id="PF02518">
    <property type="entry name" value="HATPase_c"/>
    <property type="match status" value="1"/>
</dbReference>
<evidence type="ECO:0000256" key="5">
    <source>
        <dbReference type="ARBA" id="ARBA00022741"/>
    </source>
</evidence>
<feature type="transmembrane region" description="Helical" evidence="9">
    <location>
        <begin position="155"/>
        <end position="177"/>
    </location>
</feature>
<dbReference type="InterPro" id="IPR025828">
    <property type="entry name" value="Put_sensor_dom"/>
</dbReference>
<evidence type="ECO:0000259" key="12">
    <source>
        <dbReference type="Pfam" id="PF13796"/>
    </source>
</evidence>
<evidence type="ECO:0000256" key="7">
    <source>
        <dbReference type="ARBA" id="ARBA00022840"/>
    </source>
</evidence>
<evidence type="ECO:0000256" key="8">
    <source>
        <dbReference type="ARBA" id="ARBA00023012"/>
    </source>
</evidence>
<keyword evidence="9" id="KW-0472">Membrane</keyword>
<proteinExistence type="predicted"/>
<dbReference type="PANTHER" id="PTHR24421:SF10">
    <property type="entry name" value="NITRATE_NITRITE SENSOR PROTEIN NARQ"/>
    <property type="match status" value="1"/>
</dbReference>
<dbReference type="InterPro" id="IPR050482">
    <property type="entry name" value="Sensor_HK_TwoCompSys"/>
</dbReference>
<dbReference type="Proteomes" id="UP000603200">
    <property type="component" value="Unassembled WGS sequence"/>
</dbReference>